<dbReference type="CDD" id="cd19757">
    <property type="entry name" value="Bbox1"/>
    <property type="match status" value="1"/>
</dbReference>
<feature type="coiled-coil region" evidence="1">
    <location>
        <begin position="952"/>
        <end position="979"/>
    </location>
</feature>
<keyword evidence="5" id="KW-1185">Reference proteome</keyword>
<evidence type="ECO:0000313" key="4">
    <source>
        <dbReference type="EMBL" id="KZP15129.1"/>
    </source>
</evidence>
<dbReference type="InterPro" id="IPR040521">
    <property type="entry name" value="KDZ"/>
</dbReference>
<keyword evidence="1" id="KW-0175">Coiled coil</keyword>
<dbReference type="InterPro" id="IPR041457">
    <property type="entry name" value="CxC2_KDZ-assoc"/>
</dbReference>
<feature type="domain" description="CxC2-like cysteine cluster KDZ transposase-associated" evidence="3">
    <location>
        <begin position="173"/>
        <end position="286"/>
    </location>
</feature>
<dbReference type="Pfam" id="PF18803">
    <property type="entry name" value="CxC2"/>
    <property type="match status" value="1"/>
</dbReference>
<organism evidence="4 5">
    <name type="scientific">Athelia psychrophila</name>
    <dbReference type="NCBI Taxonomy" id="1759441"/>
    <lineage>
        <taxon>Eukaryota</taxon>
        <taxon>Fungi</taxon>
        <taxon>Dikarya</taxon>
        <taxon>Basidiomycota</taxon>
        <taxon>Agaricomycotina</taxon>
        <taxon>Agaricomycetes</taxon>
        <taxon>Agaricomycetidae</taxon>
        <taxon>Atheliales</taxon>
        <taxon>Atheliaceae</taxon>
        <taxon>Athelia</taxon>
    </lineage>
</organism>
<dbReference type="AlphaFoldDB" id="A0A166DW21"/>
<evidence type="ECO:0000313" key="5">
    <source>
        <dbReference type="Proteomes" id="UP000076532"/>
    </source>
</evidence>
<evidence type="ECO:0000256" key="2">
    <source>
        <dbReference type="SAM" id="MobiDB-lite"/>
    </source>
</evidence>
<dbReference type="OrthoDB" id="3257768at2759"/>
<dbReference type="Pfam" id="PF18758">
    <property type="entry name" value="KDZ"/>
    <property type="match status" value="1"/>
</dbReference>
<dbReference type="PANTHER" id="PTHR33096:SF1">
    <property type="entry name" value="CXC1-LIKE CYSTEINE CLUSTER ASSOCIATED WITH KDZ TRANSPOSASES DOMAIN-CONTAINING PROTEIN"/>
    <property type="match status" value="1"/>
</dbReference>
<dbReference type="EMBL" id="KV417608">
    <property type="protein sequence ID" value="KZP15129.1"/>
    <property type="molecule type" value="Genomic_DNA"/>
</dbReference>
<sequence length="1064" mass="121199">MSGGKRKQAPELFDPLAVPSTARNLRTSYRRTVTSRPITVSTSSLPVPPPVDYFYAENEVYDDYVPSNPITAESLGIKEKGVKVRNSNSDCPLQTWRGYRNIHLDEVMRGEGRGQRRNDDTCHGCFLRKATVQCEECFGKELFCRECCVARHQSLPLHRIKEWNGSFFKPTWLRDIGLRVQLGEDHEPGTYCVFGRDIHKNFVVLHTNGIHLVNVDFCGCTAAPGVPKLDIYKQLLRVDWYPATVLEPQTCATFELMKLFHLLSLEGKVSAYHFYRTLHHRTENSGIEYVHDRYHVFSMMARKWRHERMLKRAGRAYDPREDRVEATGPGELAVVCRACPVPGWNLPDDWQNAPPEKAFLYWLILCTDACFRLKNRLRSSEKKDPSLQPGWAYMVDHGPYLAHVKQHASEEEISTCSGFAAMHLANLKGVQGHRTSGVAGVCCARQDCWRPMGMGDMQVGERRCNIDWIFTCAIWGMTLLTLISSYDIACQYMKNFWKRMAHPLFPQHLVPDIAPQNLIGKIPKFHYDAHGKKDHAQFSFNYTKGAGRVEGEGIERLWSDLKPGVGQTVEMGPGARRDTIDDFCGYSNYRKMTDIANSLLKKLVNAIPEAIAHRRAFEEFDVCLRKDKSSQVDHWGVLYANWDKKPTNSPCLFDTTEPSVTMASVKLALANEEAAKIGLTTTAIHTVTTFVTLALDIENLQRGLRADVKEKPKPTTLQRAGFQKARLALRKRIANFRKLQQIYMPGLRGVLADPSALDDAADSNAEDTALFMPSDLSSIDRGRACIEGACVVEARVREAATYEALEDLRRCLRTRTYLNKWRVRNISGQRLSTRARSIQHTVQLRVLDAKVRYRHSRHALLVLQGGGSWERILQPLRDEDIRALNERVMTEVEKAQREHRIRTGTAYDEDADEGIPLTGLRGEGQRTLSWIWFLVNDDENSEEMIEALRVEWAKCKARASRWHEELEKLEEEMRRVSAYSVKKEAWWRALPAGRPNVDAALADGLHAYAMEHADLEARYRAKAELKWRATRDRVQMIEVELEFDGRDDNGGGGDIDAEADDDFA</sequence>
<evidence type="ECO:0000259" key="3">
    <source>
        <dbReference type="Pfam" id="PF18803"/>
    </source>
</evidence>
<reference evidence="4 5" key="1">
    <citation type="journal article" date="2016" name="Mol. Biol. Evol.">
        <title>Comparative Genomics of Early-Diverging Mushroom-Forming Fungi Provides Insights into the Origins of Lignocellulose Decay Capabilities.</title>
        <authorList>
            <person name="Nagy L.G."/>
            <person name="Riley R."/>
            <person name="Tritt A."/>
            <person name="Adam C."/>
            <person name="Daum C."/>
            <person name="Floudas D."/>
            <person name="Sun H."/>
            <person name="Yadav J.S."/>
            <person name="Pangilinan J."/>
            <person name="Larsson K.H."/>
            <person name="Matsuura K."/>
            <person name="Barry K."/>
            <person name="Labutti K."/>
            <person name="Kuo R."/>
            <person name="Ohm R.A."/>
            <person name="Bhattacharya S.S."/>
            <person name="Shirouzu T."/>
            <person name="Yoshinaga Y."/>
            <person name="Martin F.M."/>
            <person name="Grigoriev I.V."/>
            <person name="Hibbett D.S."/>
        </authorList>
    </citation>
    <scope>NUCLEOTIDE SEQUENCE [LARGE SCALE GENOMIC DNA]</scope>
    <source>
        <strain evidence="4 5">CBS 109695</strain>
    </source>
</reference>
<feature type="region of interest" description="Disordered" evidence="2">
    <location>
        <begin position="1045"/>
        <end position="1064"/>
    </location>
</feature>
<accession>A0A166DW21</accession>
<dbReference type="Proteomes" id="UP000076532">
    <property type="component" value="Unassembled WGS sequence"/>
</dbReference>
<protein>
    <recommendedName>
        <fullName evidence="3">CxC2-like cysteine cluster KDZ transposase-associated domain-containing protein</fullName>
    </recommendedName>
</protein>
<gene>
    <name evidence="4" type="ORF">FIBSPDRAFT_912610</name>
</gene>
<dbReference type="PANTHER" id="PTHR33096">
    <property type="entry name" value="CXC2 DOMAIN-CONTAINING PROTEIN"/>
    <property type="match status" value="1"/>
</dbReference>
<evidence type="ECO:0000256" key="1">
    <source>
        <dbReference type="SAM" id="Coils"/>
    </source>
</evidence>
<name>A0A166DW21_9AGAM</name>
<dbReference type="STRING" id="436010.A0A166DW21"/>
<feature type="compositionally biased region" description="Acidic residues" evidence="2">
    <location>
        <begin position="1055"/>
        <end position="1064"/>
    </location>
</feature>
<proteinExistence type="predicted"/>